<gene>
    <name evidence="4" type="ORF">L21TH_1631</name>
</gene>
<dbReference type="GO" id="GO:0007165">
    <property type="term" value="P:signal transduction"/>
    <property type="evidence" value="ECO:0007669"/>
    <property type="project" value="UniProtKB-KW"/>
</dbReference>
<evidence type="ECO:0000256" key="1">
    <source>
        <dbReference type="ARBA" id="ARBA00023224"/>
    </source>
</evidence>
<dbReference type="EMBL" id="ARZA01000186">
    <property type="protein sequence ID" value="EOD00332.1"/>
    <property type="molecule type" value="Genomic_DNA"/>
</dbReference>
<dbReference type="PANTHER" id="PTHR32089">
    <property type="entry name" value="METHYL-ACCEPTING CHEMOTAXIS PROTEIN MCPB"/>
    <property type="match status" value="1"/>
</dbReference>
<dbReference type="Pfam" id="PF00015">
    <property type="entry name" value="MCPsignal"/>
    <property type="match status" value="1"/>
</dbReference>
<evidence type="ECO:0000313" key="4">
    <source>
        <dbReference type="EMBL" id="EOD00332.1"/>
    </source>
</evidence>
<name>R1AUL2_9FIRM</name>
<evidence type="ECO:0000259" key="3">
    <source>
        <dbReference type="PROSITE" id="PS50111"/>
    </source>
</evidence>
<dbReference type="PROSITE" id="PS50111">
    <property type="entry name" value="CHEMOTAXIS_TRANSDUC_2"/>
    <property type="match status" value="1"/>
</dbReference>
<dbReference type="SMART" id="SM00283">
    <property type="entry name" value="MA"/>
    <property type="match status" value="1"/>
</dbReference>
<keyword evidence="1 2" id="KW-0807">Transducer</keyword>
<dbReference type="RefSeq" id="WP_006313870.1">
    <property type="nucleotide sequence ID" value="NZ_ARZA01000186.1"/>
</dbReference>
<dbReference type="InterPro" id="IPR029151">
    <property type="entry name" value="Sensor-like_sf"/>
</dbReference>
<proteinExistence type="predicted"/>
<keyword evidence="5" id="KW-1185">Reference proteome</keyword>
<protein>
    <submittedName>
        <fullName evidence="4">Methyl-accepting chemotaxis protein</fullName>
    </submittedName>
</protein>
<dbReference type="GO" id="GO:0016020">
    <property type="term" value="C:membrane"/>
    <property type="evidence" value="ECO:0007669"/>
    <property type="project" value="InterPro"/>
</dbReference>
<dbReference type="SUPFAM" id="SSF103190">
    <property type="entry name" value="Sensory domain-like"/>
    <property type="match status" value="1"/>
</dbReference>
<dbReference type="SUPFAM" id="SSF58104">
    <property type="entry name" value="Methyl-accepting chemotaxis protein (MCP) signaling domain"/>
    <property type="match status" value="1"/>
</dbReference>
<dbReference type="InterPro" id="IPR004089">
    <property type="entry name" value="MCPsignal_dom"/>
</dbReference>
<accession>R1AUL2</accession>
<dbReference type="Gene3D" id="1.10.287.950">
    <property type="entry name" value="Methyl-accepting chemotaxis protein"/>
    <property type="match status" value="1"/>
</dbReference>
<dbReference type="Proteomes" id="UP000013378">
    <property type="component" value="Unassembled WGS sequence"/>
</dbReference>
<sequence>MGDILKHFVTVAPYINQLTNSDFAVSVCDLEKCLVYVPGKKLNHGIRKGTPHVKSSVSYQCIKQKKRIVKRVDKEVFGFPYIAIATPIFNNNNEVIGSVCFSETVEKQDILSQTADSLYSNMQQTSAATDIISSKTKSLELIVKELRKVTEESMRKVEETDKILGFISTIASKTNLLGLNAAIEAARLGNEGKGFRVVAEEIRKLAKTTDGYVKQVDTIINDIRQITTEVNERVNSLLELASSQVEANEDIYSHVTELNKVAELLQKQARLLSE</sequence>
<dbReference type="PANTHER" id="PTHR32089:SF112">
    <property type="entry name" value="LYSOZYME-LIKE PROTEIN-RELATED"/>
    <property type="match status" value="1"/>
</dbReference>
<dbReference type="STRING" id="1304284.L21TH_1631"/>
<reference evidence="4 5" key="1">
    <citation type="journal article" date="2015" name="Geomicrobiol. J.">
        <title>Caldisalinibacter kiritimatiensis gen. nov., sp. nov., a moderately thermohalophilic thiosulfate-reducing bacterium from a hypersaline microbial mat.</title>
        <authorList>
            <person name="Ben Hania W."/>
            <person name="Joseph M."/>
            <person name="Fiebig A."/>
            <person name="Bunk B."/>
            <person name="Klenk H.-P."/>
            <person name="Fardeau M.-L."/>
            <person name="Spring S."/>
        </authorList>
    </citation>
    <scope>NUCLEOTIDE SEQUENCE [LARGE SCALE GENOMIC DNA]</scope>
    <source>
        <strain evidence="4 5">L21-TH-D2</strain>
    </source>
</reference>
<evidence type="ECO:0000256" key="2">
    <source>
        <dbReference type="PROSITE-ProRule" id="PRU00284"/>
    </source>
</evidence>
<feature type="domain" description="Methyl-accepting transducer" evidence="3">
    <location>
        <begin position="101"/>
        <end position="274"/>
    </location>
</feature>
<comment type="caution">
    <text evidence="4">The sequence shown here is derived from an EMBL/GenBank/DDBJ whole genome shotgun (WGS) entry which is preliminary data.</text>
</comment>
<evidence type="ECO:0000313" key="5">
    <source>
        <dbReference type="Proteomes" id="UP000013378"/>
    </source>
</evidence>
<organism evidence="4 5">
    <name type="scientific">Caldisalinibacter kiritimatiensis</name>
    <dbReference type="NCBI Taxonomy" id="1304284"/>
    <lineage>
        <taxon>Bacteria</taxon>
        <taxon>Bacillati</taxon>
        <taxon>Bacillota</taxon>
        <taxon>Tissierellia</taxon>
        <taxon>Tissierellales</taxon>
        <taxon>Thermohalobacteraceae</taxon>
        <taxon>Caldisalinibacter</taxon>
    </lineage>
</organism>
<dbReference type="OrthoDB" id="9807021at2"/>
<dbReference type="eggNOG" id="COG0840">
    <property type="taxonomic scope" value="Bacteria"/>
</dbReference>
<dbReference type="AlphaFoldDB" id="R1AUL2"/>